<dbReference type="Pfam" id="PF07593">
    <property type="entry name" value="UnbV_ASPIC"/>
    <property type="match status" value="1"/>
</dbReference>
<dbReference type="Gene3D" id="2.130.10.130">
    <property type="entry name" value="Integrin alpha, N-terminal"/>
    <property type="match status" value="2"/>
</dbReference>
<dbReference type="InterPro" id="IPR027039">
    <property type="entry name" value="Crtac1"/>
</dbReference>
<dbReference type="Pfam" id="PF13517">
    <property type="entry name" value="FG-GAP_3"/>
    <property type="match status" value="1"/>
</dbReference>
<dbReference type="PANTHER" id="PTHR16026:SF0">
    <property type="entry name" value="CARTILAGE ACIDIC PROTEIN 1"/>
    <property type="match status" value="1"/>
</dbReference>
<dbReference type="Proteomes" id="UP001595533">
    <property type="component" value="Unassembled WGS sequence"/>
</dbReference>
<keyword evidence="4" id="KW-1185">Reference proteome</keyword>
<dbReference type="InterPro" id="IPR011519">
    <property type="entry name" value="UnbV_ASPIC"/>
</dbReference>
<feature type="domain" description="ASPIC/UnbV" evidence="2">
    <location>
        <begin position="475"/>
        <end position="541"/>
    </location>
</feature>
<evidence type="ECO:0000313" key="3">
    <source>
        <dbReference type="EMBL" id="MFC3193252.1"/>
    </source>
</evidence>
<dbReference type="InterPro" id="IPR028994">
    <property type="entry name" value="Integrin_alpha_N"/>
</dbReference>
<dbReference type="EMBL" id="JBHRTS010000002">
    <property type="protein sequence ID" value="MFC3193252.1"/>
    <property type="molecule type" value="Genomic_DNA"/>
</dbReference>
<dbReference type="InterPro" id="IPR013517">
    <property type="entry name" value="FG-GAP"/>
</dbReference>
<sequence length="555" mass="60083">MKQLLKHGLTCLLITTGNLAHGEIAFTDVSNTAGISGHQYQSSGGHGLGINWVDLNNDGWDDLFVVGGGPGFPPKLFINQGEGNFLNASHLLPQLPNVEMSGSRYADYDNDGDKDIFIYTDHPDFHVFRSNDPDGPPNLLLTNQFTTSGVVGFIENASEVGLADLAPVPFGPLPAYRSKTAAWLDYNLDGCLDLYVGHLVHNAGGFDVNRDRLYQNLCNGGFVNITDSSGLYTDQDNAEYRAALGSGAFLINDDLWPDLYVINVSGTDPQPYLNDVIYLNQGSMPPLPPFVNSTDSSPGVGNDAQAGMGIDVADINHDGHWDLYISDFFVTDLDENPPGNVLYMGQGNGLFSDNMAIAAGVQANDSWGVNFFDVNHDTWEDLFVATISSVDHDYLYLNLGNDNDNQIQFTDVPDAGGINANNARGSAVSDYDHDGDLDLAVVNQSGDLQLFRNDTASLGNWLIIQLDARDSNSDAIGTLVEVRSGALLLKRQVTGGSSAHSQNSLNVHFGLANLDVIEQLKISWPSGRITLLNHVSTNQYLRVAEADDLIFLSTF</sequence>
<dbReference type="RefSeq" id="WP_077409931.1">
    <property type="nucleotide sequence ID" value="NZ_JBHRTS010000002.1"/>
</dbReference>
<evidence type="ECO:0000313" key="4">
    <source>
        <dbReference type="Proteomes" id="UP001595533"/>
    </source>
</evidence>
<dbReference type="PANTHER" id="PTHR16026">
    <property type="entry name" value="CARTILAGE ACIDIC PROTEIN 1"/>
    <property type="match status" value="1"/>
</dbReference>
<organism evidence="3 4">
    <name type="scientific">Marinicella sediminis</name>
    <dbReference type="NCBI Taxonomy" id="1792834"/>
    <lineage>
        <taxon>Bacteria</taxon>
        <taxon>Pseudomonadati</taxon>
        <taxon>Pseudomonadota</taxon>
        <taxon>Gammaproteobacteria</taxon>
        <taxon>Lysobacterales</taxon>
        <taxon>Marinicellaceae</taxon>
        <taxon>Marinicella</taxon>
    </lineage>
</organism>
<name>A0ABV7J835_9GAMM</name>
<protein>
    <submittedName>
        <fullName evidence="3">CRTAC1 family protein</fullName>
    </submittedName>
</protein>
<keyword evidence="1" id="KW-0732">Signal</keyword>
<proteinExistence type="predicted"/>
<comment type="caution">
    <text evidence="3">The sequence shown here is derived from an EMBL/GenBank/DDBJ whole genome shotgun (WGS) entry which is preliminary data.</text>
</comment>
<evidence type="ECO:0000256" key="1">
    <source>
        <dbReference type="ARBA" id="ARBA00022729"/>
    </source>
</evidence>
<reference evidence="4" key="1">
    <citation type="journal article" date="2019" name="Int. J. Syst. Evol. Microbiol.">
        <title>The Global Catalogue of Microorganisms (GCM) 10K type strain sequencing project: providing services to taxonomists for standard genome sequencing and annotation.</title>
        <authorList>
            <consortium name="The Broad Institute Genomics Platform"/>
            <consortium name="The Broad Institute Genome Sequencing Center for Infectious Disease"/>
            <person name="Wu L."/>
            <person name="Ma J."/>
        </authorList>
    </citation>
    <scope>NUCLEOTIDE SEQUENCE [LARGE SCALE GENOMIC DNA]</scope>
    <source>
        <strain evidence="4">KCTC 42953</strain>
    </source>
</reference>
<gene>
    <name evidence="3" type="ORF">ACFODZ_03245</name>
</gene>
<dbReference type="SUPFAM" id="SSF69318">
    <property type="entry name" value="Integrin alpha N-terminal domain"/>
    <property type="match status" value="2"/>
</dbReference>
<accession>A0ABV7J835</accession>
<evidence type="ECO:0000259" key="2">
    <source>
        <dbReference type="Pfam" id="PF07593"/>
    </source>
</evidence>